<keyword evidence="2" id="KW-0732">Signal</keyword>
<sequence>MFAFFLLLLIGCTTASNSTASTRPGETPISDYHFSETGFNVDRLIDHLLAIDPETGAQVMNATRVHDTIPQIYGNQSSKIPSLILGRRIPRKAGGPLAVLIPRNADEKALLGITGLKGIPKQVTLTIIQVNNLLATLGLARTMFLMDSNLLLELAGCFAYCKESRACLAAAQECDPSSVNYIQCLEDAESLGGTDYEEEKPSSSSNSYSASKGYSEAQQSQYSPAASSQFGGYNPFQYPVFYPQYGYPLYPQFQPYGYGPSPSAVFPPFYGYPAAQSYPSSGYSQSPANYDDKQSQSTSGAGNYPKTSSASSYSTPKDISPSKQKQVEKEVAVIAPSHADYGSSPASAPYKPSPAPHSPAAAQYKRAVKLPMRVYGPQKPRRRFDNSQIH</sequence>
<gene>
    <name evidence="3" type="ORF">Fcan01_08535</name>
</gene>
<name>A0A226EPL4_FOLCA</name>
<proteinExistence type="predicted"/>
<dbReference type="AlphaFoldDB" id="A0A226EPL4"/>
<evidence type="ECO:0000313" key="4">
    <source>
        <dbReference type="Proteomes" id="UP000198287"/>
    </source>
</evidence>
<dbReference type="EMBL" id="LNIX01000003">
    <property type="protein sequence ID" value="OXA58506.1"/>
    <property type="molecule type" value="Genomic_DNA"/>
</dbReference>
<reference evidence="3 4" key="1">
    <citation type="submission" date="2015-12" db="EMBL/GenBank/DDBJ databases">
        <title>The genome of Folsomia candida.</title>
        <authorList>
            <person name="Faddeeva A."/>
            <person name="Derks M.F."/>
            <person name="Anvar Y."/>
            <person name="Smit S."/>
            <person name="Van Straalen N."/>
            <person name="Roelofs D."/>
        </authorList>
    </citation>
    <scope>NUCLEOTIDE SEQUENCE [LARGE SCALE GENOMIC DNA]</scope>
    <source>
        <strain evidence="3 4">VU population</strain>
        <tissue evidence="3">Whole body</tissue>
    </source>
</reference>
<accession>A0A226EPL4</accession>
<feature type="signal peptide" evidence="2">
    <location>
        <begin position="1"/>
        <end position="15"/>
    </location>
</feature>
<comment type="caution">
    <text evidence="3">The sequence shown here is derived from an EMBL/GenBank/DDBJ whole genome shotgun (WGS) entry which is preliminary data.</text>
</comment>
<keyword evidence="4" id="KW-1185">Reference proteome</keyword>
<feature type="chain" id="PRO_5012420634" evidence="2">
    <location>
        <begin position="16"/>
        <end position="390"/>
    </location>
</feature>
<protein>
    <submittedName>
        <fullName evidence="3">Uncharacterized protein</fullName>
    </submittedName>
</protein>
<dbReference type="Proteomes" id="UP000198287">
    <property type="component" value="Unassembled WGS sequence"/>
</dbReference>
<evidence type="ECO:0000256" key="1">
    <source>
        <dbReference type="SAM" id="MobiDB-lite"/>
    </source>
</evidence>
<evidence type="ECO:0000256" key="2">
    <source>
        <dbReference type="SAM" id="SignalP"/>
    </source>
</evidence>
<feature type="region of interest" description="Disordered" evidence="1">
    <location>
        <begin position="281"/>
        <end position="361"/>
    </location>
</feature>
<feature type="compositionally biased region" description="Polar residues" evidence="1">
    <location>
        <begin position="295"/>
        <end position="324"/>
    </location>
</feature>
<organism evidence="3 4">
    <name type="scientific">Folsomia candida</name>
    <name type="common">Springtail</name>
    <dbReference type="NCBI Taxonomy" id="158441"/>
    <lineage>
        <taxon>Eukaryota</taxon>
        <taxon>Metazoa</taxon>
        <taxon>Ecdysozoa</taxon>
        <taxon>Arthropoda</taxon>
        <taxon>Hexapoda</taxon>
        <taxon>Collembola</taxon>
        <taxon>Entomobryomorpha</taxon>
        <taxon>Isotomoidea</taxon>
        <taxon>Isotomidae</taxon>
        <taxon>Proisotominae</taxon>
        <taxon>Folsomia</taxon>
    </lineage>
</organism>
<evidence type="ECO:0000313" key="3">
    <source>
        <dbReference type="EMBL" id="OXA58506.1"/>
    </source>
</evidence>